<reference evidence="2" key="1">
    <citation type="journal article" date="2021" name="Proc. Natl. Acad. Sci. U.S.A.">
        <title>A Catalog of Tens of Thousands of Viruses from Human Metagenomes Reveals Hidden Associations with Chronic Diseases.</title>
        <authorList>
            <person name="Tisza M.J."/>
            <person name="Buck C.B."/>
        </authorList>
    </citation>
    <scope>NUCLEOTIDE SEQUENCE</scope>
    <source>
        <strain evidence="2">CthRr4</strain>
    </source>
</reference>
<feature type="coiled-coil region" evidence="1">
    <location>
        <begin position="10"/>
        <end position="37"/>
    </location>
</feature>
<keyword evidence="1" id="KW-0175">Coiled coil</keyword>
<dbReference type="EMBL" id="BK015254">
    <property type="protein sequence ID" value="DAD98159.1"/>
    <property type="molecule type" value="Genomic_DNA"/>
</dbReference>
<evidence type="ECO:0000256" key="1">
    <source>
        <dbReference type="SAM" id="Coils"/>
    </source>
</evidence>
<organism evidence="2">
    <name type="scientific">Myoviridae sp. cthRr4</name>
    <dbReference type="NCBI Taxonomy" id="2825152"/>
    <lineage>
        <taxon>Viruses</taxon>
        <taxon>Duplodnaviria</taxon>
        <taxon>Heunggongvirae</taxon>
        <taxon>Uroviricota</taxon>
        <taxon>Caudoviricetes</taxon>
    </lineage>
</organism>
<sequence length="62" mass="7495">MLTEEDKLILDMINRQNENAKKMIENLKEVESNQEMKQLHKAYDNMWNITHIIDNAKRGMYK</sequence>
<name>A0A8S5NUS3_9CAUD</name>
<accession>A0A8S5NUS3</accession>
<protein>
    <submittedName>
        <fullName evidence="2">Uncharacterized protein</fullName>
    </submittedName>
</protein>
<proteinExistence type="predicted"/>
<evidence type="ECO:0000313" key="2">
    <source>
        <dbReference type="EMBL" id="DAD98159.1"/>
    </source>
</evidence>